<geneLocation type="plasmid" evidence="3 4">
    <name>unnamed3</name>
</geneLocation>
<dbReference type="AlphaFoldDB" id="A0A1V0GY64"/>
<name>A0A1V0GY64_9RHOB</name>
<protein>
    <recommendedName>
        <fullName evidence="2">YCII-related domain-containing protein</fullName>
    </recommendedName>
</protein>
<evidence type="ECO:0000313" key="4">
    <source>
        <dbReference type="Proteomes" id="UP000191257"/>
    </source>
</evidence>
<sequence>MFVTILKFAQNRAAAPDFMAAHNDWIAQGFADGAFLCVGALQPAAGGAILAHGESRADHDARIAADPFVAQGIVTAETHEIDPRRTVPALDFLKTPS</sequence>
<feature type="domain" description="YCII-related" evidence="2">
    <location>
        <begin position="9"/>
        <end position="75"/>
    </location>
</feature>
<dbReference type="InterPro" id="IPR005545">
    <property type="entry name" value="YCII"/>
</dbReference>
<dbReference type="PANTHER" id="PTHR37828:SF1">
    <property type="entry name" value="YCII-RELATED DOMAIN-CONTAINING PROTEIN"/>
    <property type="match status" value="1"/>
</dbReference>
<proteinExistence type="inferred from homology"/>
<reference evidence="3" key="1">
    <citation type="submission" date="2017-12" db="EMBL/GenBank/DDBJ databases">
        <title>FDA dAtabase for Regulatory Grade micrObial Sequences (FDA-ARGOS): Supporting development and validation of Infectious Disease Dx tests.</title>
        <authorList>
            <person name="Campos J."/>
            <person name="Goldberg B."/>
            <person name="Tallon L."/>
            <person name="Sadzewicz L."/>
            <person name="Sengamalay N."/>
            <person name="Ott S."/>
            <person name="Godinez A."/>
            <person name="Nagaraj S."/>
            <person name="Vyas G."/>
            <person name="Aluvathingal J."/>
            <person name="Nadendla S."/>
            <person name="Geyer C."/>
            <person name="Nandy P."/>
            <person name="Hobson J."/>
            <person name="Sichtig H."/>
        </authorList>
    </citation>
    <scope>NUCLEOTIDE SEQUENCE</scope>
    <source>
        <strain evidence="3">FDAARGOS_252</strain>
        <plasmid evidence="3">unnamed3</plasmid>
    </source>
</reference>
<keyword evidence="3" id="KW-0614">Plasmid</keyword>
<evidence type="ECO:0000256" key="1">
    <source>
        <dbReference type="ARBA" id="ARBA00007689"/>
    </source>
</evidence>
<organism evidence="3 4">
    <name type="scientific">Paracoccus yeei</name>
    <dbReference type="NCBI Taxonomy" id="147645"/>
    <lineage>
        <taxon>Bacteria</taxon>
        <taxon>Pseudomonadati</taxon>
        <taxon>Pseudomonadota</taxon>
        <taxon>Alphaproteobacteria</taxon>
        <taxon>Rhodobacterales</taxon>
        <taxon>Paracoccaceae</taxon>
        <taxon>Paracoccus</taxon>
    </lineage>
</organism>
<comment type="similarity">
    <text evidence="1">Belongs to the YciI family.</text>
</comment>
<dbReference type="Pfam" id="PF03795">
    <property type="entry name" value="YCII"/>
    <property type="match status" value="1"/>
</dbReference>
<dbReference type="RefSeq" id="WP_080623049.1">
    <property type="nucleotide sequence ID" value="NZ_CAWMZI010000004.1"/>
</dbReference>
<dbReference type="InterPro" id="IPR011008">
    <property type="entry name" value="Dimeric_a/b-barrel"/>
</dbReference>
<keyword evidence="4" id="KW-1185">Reference proteome</keyword>
<dbReference type="Proteomes" id="UP000191257">
    <property type="component" value="Plasmid unnamed3"/>
</dbReference>
<dbReference type="SUPFAM" id="SSF54909">
    <property type="entry name" value="Dimeric alpha+beta barrel"/>
    <property type="match status" value="1"/>
</dbReference>
<dbReference type="eggNOG" id="COG2350">
    <property type="taxonomic scope" value="Bacteria"/>
</dbReference>
<gene>
    <name evidence="3" type="ORF">A6J80_20925</name>
</gene>
<dbReference type="PANTHER" id="PTHR37828">
    <property type="entry name" value="GSR2449 PROTEIN"/>
    <property type="match status" value="1"/>
</dbReference>
<accession>A0A1V0GY64</accession>
<evidence type="ECO:0000259" key="2">
    <source>
        <dbReference type="Pfam" id="PF03795"/>
    </source>
</evidence>
<dbReference type="EMBL" id="CP020443">
    <property type="protein sequence ID" value="ARC38762.1"/>
    <property type="molecule type" value="Genomic_DNA"/>
</dbReference>
<dbReference type="KEGG" id="pye:A6J80_20925"/>
<dbReference type="Gene3D" id="3.30.70.1060">
    <property type="entry name" value="Dimeric alpha+beta barrel"/>
    <property type="match status" value="1"/>
</dbReference>
<evidence type="ECO:0000313" key="3">
    <source>
        <dbReference type="EMBL" id="ARC38762.1"/>
    </source>
</evidence>